<reference evidence="1" key="1">
    <citation type="submission" date="2023-03" db="EMBL/GenBank/DDBJ databases">
        <title>Massive genome expansion in bonnet fungi (Mycena s.s.) driven by repeated elements and novel gene families across ecological guilds.</title>
        <authorList>
            <consortium name="Lawrence Berkeley National Laboratory"/>
            <person name="Harder C.B."/>
            <person name="Miyauchi S."/>
            <person name="Viragh M."/>
            <person name="Kuo A."/>
            <person name="Thoen E."/>
            <person name="Andreopoulos B."/>
            <person name="Lu D."/>
            <person name="Skrede I."/>
            <person name="Drula E."/>
            <person name="Henrissat B."/>
            <person name="Morin E."/>
            <person name="Kohler A."/>
            <person name="Barry K."/>
            <person name="LaButti K."/>
            <person name="Morin E."/>
            <person name="Salamov A."/>
            <person name="Lipzen A."/>
            <person name="Mereny Z."/>
            <person name="Hegedus B."/>
            <person name="Baldrian P."/>
            <person name="Stursova M."/>
            <person name="Weitz H."/>
            <person name="Taylor A."/>
            <person name="Grigoriev I.V."/>
            <person name="Nagy L.G."/>
            <person name="Martin F."/>
            <person name="Kauserud H."/>
        </authorList>
    </citation>
    <scope>NUCLEOTIDE SEQUENCE</scope>
    <source>
        <strain evidence="1">CBHHK188m</strain>
    </source>
</reference>
<protein>
    <submittedName>
        <fullName evidence="1">Uncharacterized protein</fullName>
    </submittedName>
</protein>
<keyword evidence="2" id="KW-1185">Reference proteome</keyword>
<sequence>MFRREFEEAISLLPELPAATDFYLTIDLDRRIFQPHWTMPLRLQSITAPISTLACRTVAEFHPHHLSLALSQIFASLTLPKLQQVLLGCSVYPQLVLEWPHTQFLASCDRSNLGRCLKTLCIAEALEHLEVGDVPGNAGESNDSGLVLIADSFLCAMTWVPAQDCLVPRLSYFTCVSRLVFTHGLVVDFVTSRLARLPDSPILFHVCIHPLPESDACLNSAVHTRLWELAVGNKQFVYQSGEECIQIQ</sequence>
<evidence type="ECO:0000313" key="1">
    <source>
        <dbReference type="EMBL" id="KAJ7743927.1"/>
    </source>
</evidence>
<dbReference type="Proteomes" id="UP001215280">
    <property type="component" value="Unassembled WGS sequence"/>
</dbReference>
<organism evidence="1 2">
    <name type="scientific">Mycena maculata</name>
    <dbReference type="NCBI Taxonomy" id="230809"/>
    <lineage>
        <taxon>Eukaryota</taxon>
        <taxon>Fungi</taxon>
        <taxon>Dikarya</taxon>
        <taxon>Basidiomycota</taxon>
        <taxon>Agaricomycotina</taxon>
        <taxon>Agaricomycetes</taxon>
        <taxon>Agaricomycetidae</taxon>
        <taxon>Agaricales</taxon>
        <taxon>Marasmiineae</taxon>
        <taxon>Mycenaceae</taxon>
        <taxon>Mycena</taxon>
    </lineage>
</organism>
<comment type="caution">
    <text evidence="1">The sequence shown here is derived from an EMBL/GenBank/DDBJ whole genome shotgun (WGS) entry which is preliminary data.</text>
</comment>
<name>A0AAD7ILC7_9AGAR</name>
<dbReference type="AlphaFoldDB" id="A0AAD7ILC7"/>
<evidence type="ECO:0000313" key="2">
    <source>
        <dbReference type="Proteomes" id="UP001215280"/>
    </source>
</evidence>
<proteinExistence type="predicted"/>
<dbReference type="EMBL" id="JARJLG010000110">
    <property type="protein sequence ID" value="KAJ7743927.1"/>
    <property type="molecule type" value="Genomic_DNA"/>
</dbReference>
<gene>
    <name evidence="1" type="ORF">DFH07DRAFT_963941</name>
</gene>
<accession>A0AAD7ILC7</accession>